<dbReference type="EMBL" id="BARV01040546">
    <property type="protein sequence ID" value="GAI55059.1"/>
    <property type="molecule type" value="Genomic_DNA"/>
</dbReference>
<sequence length="153" mass="16826">DIQTQYFNIRQVTRWDRIKEEEEVVGYRVTNMVTAKIREVDKAGTIIDEVAKAGGDFTRIDSISFSVDDPSAYHEEARKEAMADAKVKAEQLAKLGGVSLGKPTYISESIYMPPPIYRGAIPEAVPMPAPAPTPISPGELEISLTVQVAYAIQ</sequence>
<dbReference type="Gene3D" id="3.30.110.170">
    <property type="entry name" value="Protein of unknown function (DUF541), domain 1"/>
    <property type="match status" value="1"/>
</dbReference>
<evidence type="ECO:0008006" key="2">
    <source>
        <dbReference type="Google" id="ProtNLM"/>
    </source>
</evidence>
<dbReference type="Pfam" id="PF04402">
    <property type="entry name" value="SIMPL"/>
    <property type="match status" value="1"/>
</dbReference>
<dbReference type="InterPro" id="IPR052022">
    <property type="entry name" value="26kDa_periplasmic_antigen"/>
</dbReference>
<dbReference type="AlphaFoldDB" id="X1RHL5"/>
<protein>
    <recommendedName>
        <fullName evidence="2">DUF541 domain-containing protein</fullName>
    </recommendedName>
</protein>
<evidence type="ECO:0000313" key="1">
    <source>
        <dbReference type="EMBL" id="GAI55059.1"/>
    </source>
</evidence>
<dbReference type="PANTHER" id="PTHR34387">
    <property type="entry name" value="SLR1258 PROTEIN"/>
    <property type="match status" value="1"/>
</dbReference>
<comment type="caution">
    <text evidence="1">The sequence shown here is derived from an EMBL/GenBank/DDBJ whole genome shotgun (WGS) entry which is preliminary data.</text>
</comment>
<organism evidence="1">
    <name type="scientific">marine sediment metagenome</name>
    <dbReference type="NCBI Taxonomy" id="412755"/>
    <lineage>
        <taxon>unclassified sequences</taxon>
        <taxon>metagenomes</taxon>
        <taxon>ecological metagenomes</taxon>
    </lineage>
</organism>
<dbReference type="GO" id="GO:0006974">
    <property type="term" value="P:DNA damage response"/>
    <property type="evidence" value="ECO:0007669"/>
    <property type="project" value="TreeGrafter"/>
</dbReference>
<name>X1RHL5_9ZZZZ</name>
<feature type="non-terminal residue" evidence="1">
    <location>
        <position position="1"/>
    </location>
</feature>
<accession>X1RHL5</accession>
<dbReference type="PANTHER" id="PTHR34387:SF1">
    <property type="entry name" value="PERIPLASMIC IMMUNOGENIC PROTEIN"/>
    <property type="match status" value="1"/>
</dbReference>
<reference evidence="1" key="1">
    <citation type="journal article" date="2014" name="Front. Microbiol.">
        <title>High frequency of phylogenetically diverse reductive dehalogenase-homologous genes in deep subseafloor sedimentary metagenomes.</title>
        <authorList>
            <person name="Kawai M."/>
            <person name="Futagami T."/>
            <person name="Toyoda A."/>
            <person name="Takaki Y."/>
            <person name="Nishi S."/>
            <person name="Hori S."/>
            <person name="Arai W."/>
            <person name="Tsubouchi T."/>
            <person name="Morono Y."/>
            <person name="Uchiyama I."/>
            <person name="Ito T."/>
            <person name="Fujiyama A."/>
            <person name="Inagaki F."/>
            <person name="Takami H."/>
        </authorList>
    </citation>
    <scope>NUCLEOTIDE SEQUENCE</scope>
    <source>
        <strain evidence="1">Expedition CK06-06</strain>
    </source>
</reference>
<gene>
    <name evidence="1" type="ORF">S06H3_61738</name>
</gene>
<dbReference type="InterPro" id="IPR007497">
    <property type="entry name" value="SIMPL/DUF541"/>
</dbReference>
<proteinExistence type="predicted"/>